<proteinExistence type="predicted"/>
<dbReference type="AlphaFoldDB" id="A0A2A5MPQ1"/>
<dbReference type="SUPFAM" id="SSF51197">
    <property type="entry name" value="Clavaminate synthase-like"/>
    <property type="match status" value="1"/>
</dbReference>
<dbReference type="InterPro" id="IPR037012">
    <property type="entry name" value="NanQ/TabA/YiaL_sf"/>
</dbReference>
<dbReference type="GO" id="GO:0005829">
    <property type="term" value="C:cytosol"/>
    <property type="evidence" value="ECO:0007669"/>
    <property type="project" value="TreeGrafter"/>
</dbReference>
<dbReference type="InterPro" id="IPR004375">
    <property type="entry name" value="NanQ/TabA/YiaL"/>
</dbReference>
<name>A0A2A5MPQ1_9ENTR</name>
<dbReference type="PANTHER" id="PTHR34986">
    <property type="entry name" value="EVOLVED BETA-GALACTOSIDASE SUBUNIT BETA"/>
    <property type="match status" value="1"/>
</dbReference>
<dbReference type="RefSeq" id="WP_062913579.1">
    <property type="nucleotide sequence ID" value="NZ_BILL01000008.1"/>
</dbReference>
<dbReference type="NCBIfam" id="NF040884">
    <property type="entry name" value="acetylneur_anom"/>
    <property type="match status" value="1"/>
</dbReference>
<dbReference type="InterPro" id="IPR049827">
    <property type="entry name" value="NanQ"/>
</dbReference>
<evidence type="ECO:0000313" key="1">
    <source>
        <dbReference type="EMBL" id="PCM62906.1"/>
    </source>
</evidence>
<dbReference type="EMBL" id="NXHG01000002">
    <property type="protein sequence ID" value="PCM62906.1"/>
    <property type="molecule type" value="Genomic_DNA"/>
</dbReference>
<reference evidence="1 2" key="1">
    <citation type="submission" date="2017-09" db="EMBL/GenBank/DDBJ databases">
        <title>Mdr eskape-Ghana.</title>
        <authorList>
            <person name="Agyepong N."/>
            <person name="Janice J."/>
            <person name="Samuelsen O."/>
            <person name="Owusu-Ofori A."/>
            <person name="Sundsfjord A."/>
            <person name="Essack S."/>
            <person name="Pedersen T."/>
        </authorList>
    </citation>
    <scope>NUCLEOTIDE SEQUENCE [LARGE SCALE GENOMIC DNA]</scope>
    <source>
        <strain evidence="1 2">46</strain>
    </source>
</reference>
<protein>
    <submittedName>
        <fullName evidence="1">YhcH/YjgK/YiaL family protein</fullName>
    </submittedName>
</protein>
<dbReference type="PANTHER" id="PTHR34986:SF5">
    <property type="entry name" value="N-ACETYLNEURAMINATE ANOMERASE NANQ"/>
    <property type="match status" value="1"/>
</dbReference>
<dbReference type="Proteomes" id="UP000217648">
    <property type="component" value="Unassembled WGS sequence"/>
</dbReference>
<organism evidence="1 2">
    <name type="scientific">Klebsiella quasipneumoniae</name>
    <dbReference type="NCBI Taxonomy" id="1463165"/>
    <lineage>
        <taxon>Bacteria</taxon>
        <taxon>Pseudomonadati</taxon>
        <taxon>Pseudomonadota</taxon>
        <taxon>Gammaproteobacteria</taxon>
        <taxon>Enterobacterales</taxon>
        <taxon>Enterobacteriaceae</taxon>
        <taxon>Klebsiella/Raoultella group</taxon>
        <taxon>Klebsiella</taxon>
        <taxon>Klebsiella pneumoniae complex</taxon>
    </lineage>
</organism>
<dbReference type="Pfam" id="PF04074">
    <property type="entry name" value="DUF386"/>
    <property type="match status" value="1"/>
</dbReference>
<evidence type="ECO:0000313" key="2">
    <source>
        <dbReference type="Proteomes" id="UP000217648"/>
    </source>
</evidence>
<sequence>MIIGDVNNPLLAGVSSGLQKAISLALDHDLLSLSPGSVELQGDNVFMNVMQFMTGLPADKKAELHTKFIDIQILLAGEEQIFFGVAGSAMQCEEMHVEEDYQLCNAIDGEQSVILTPGMFAIFMPGEPHKPGCVITEPAEIKKVVIKVSANLLSA</sequence>
<accession>A0A2A5MPQ1</accession>
<gene>
    <name evidence="1" type="ORF">CP911_06895</name>
</gene>
<dbReference type="Gene3D" id="2.60.120.370">
    <property type="entry name" value="YhcH/YjgK/YiaL"/>
    <property type="match status" value="1"/>
</dbReference>
<comment type="caution">
    <text evidence="1">The sequence shown here is derived from an EMBL/GenBank/DDBJ whole genome shotgun (WGS) entry which is preliminary data.</text>
</comment>
<dbReference type="NCBIfam" id="TIGR00022">
    <property type="entry name" value="YhcH/YjgK/YiaL family protein"/>
    <property type="match status" value="1"/>
</dbReference>
<dbReference type="STRING" id="1463164.KQS06HV_140349"/>